<dbReference type="InterPro" id="IPR030802">
    <property type="entry name" value="Permease_MalE"/>
</dbReference>
<keyword evidence="1" id="KW-1003">Cell membrane</keyword>
<reference evidence="3 4" key="1">
    <citation type="submission" date="2019-03" db="EMBL/GenBank/DDBJ databases">
        <title>The genome sequence of Nitrosococcus wardiae strain D1FHST reveals the archetypal metabolic capacity of ammonia-oxidizing Gammaproteobacteria.</title>
        <authorList>
            <person name="Wang L."/>
            <person name="Lim C.K."/>
            <person name="Hanson T.E."/>
            <person name="Dang H."/>
            <person name="Klotz M.G."/>
        </authorList>
    </citation>
    <scope>NUCLEOTIDE SEQUENCE [LARGE SCALE GENOMIC DNA]</scope>
    <source>
        <strain evidence="3 4">D1FHS</strain>
    </source>
</reference>
<dbReference type="PANTHER" id="PTHR30188:SF3">
    <property type="entry name" value="ABC TRANSPORTER PERMEASE"/>
    <property type="match status" value="1"/>
</dbReference>
<feature type="domain" description="MlaB-like STAS" evidence="2">
    <location>
        <begin position="30"/>
        <end position="103"/>
    </location>
</feature>
<dbReference type="GO" id="GO:0005548">
    <property type="term" value="F:phospholipid transporter activity"/>
    <property type="evidence" value="ECO:0007669"/>
    <property type="project" value="TreeGrafter"/>
</dbReference>
<keyword evidence="1" id="KW-0472">Membrane</keyword>
<dbReference type="Proteomes" id="UP000294325">
    <property type="component" value="Chromosome"/>
</dbReference>
<proteinExistence type="inferred from homology"/>
<keyword evidence="1" id="KW-1133">Transmembrane helix</keyword>
<feature type="transmembrane region" description="Helical" evidence="1">
    <location>
        <begin position="170"/>
        <end position="191"/>
    </location>
</feature>
<dbReference type="Pfam" id="PF02405">
    <property type="entry name" value="MlaE"/>
    <property type="match status" value="1"/>
</dbReference>
<keyword evidence="1" id="KW-0997">Cell inner membrane</keyword>
<dbReference type="NCBIfam" id="TIGR00056">
    <property type="entry name" value="MlaE family lipid ABC transporter permease subunit"/>
    <property type="match status" value="1"/>
</dbReference>
<dbReference type="KEGG" id="nwr:E3U44_02130"/>
<comment type="subcellular location">
    <subcellularLocation>
        <location evidence="1">Cell inner membrane</location>
        <topology evidence="1">Multi-pass membrane protein</topology>
    </subcellularLocation>
</comment>
<dbReference type="SUPFAM" id="SSF52091">
    <property type="entry name" value="SpoIIaa-like"/>
    <property type="match status" value="1"/>
</dbReference>
<dbReference type="InterPro" id="IPR058548">
    <property type="entry name" value="MlaB-like_STAS"/>
</dbReference>
<keyword evidence="4" id="KW-1185">Reference proteome</keyword>
<organism evidence="3 4">
    <name type="scientific">Nitrosococcus wardiae</name>
    <dbReference type="NCBI Taxonomy" id="1814290"/>
    <lineage>
        <taxon>Bacteria</taxon>
        <taxon>Pseudomonadati</taxon>
        <taxon>Pseudomonadota</taxon>
        <taxon>Gammaproteobacteria</taxon>
        <taxon>Chromatiales</taxon>
        <taxon>Chromatiaceae</taxon>
        <taxon>Nitrosococcus</taxon>
    </lineage>
</organism>
<evidence type="ECO:0000256" key="1">
    <source>
        <dbReference type="RuleBase" id="RU362044"/>
    </source>
</evidence>
<feature type="transmembrane region" description="Helical" evidence="1">
    <location>
        <begin position="197"/>
        <end position="215"/>
    </location>
</feature>
<keyword evidence="1" id="KW-0812">Transmembrane</keyword>
<dbReference type="Pfam" id="PF13466">
    <property type="entry name" value="STAS_2"/>
    <property type="match status" value="1"/>
</dbReference>
<accession>A0A4P7BYA8</accession>
<dbReference type="InterPro" id="IPR003453">
    <property type="entry name" value="ABC_MlaE_roteobac"/>
</dbReference>
<dbReference type="AlphaFoldDB" id="A0A4P7BYA8"/>
<evidence type="ECO:0000313" key="3">
    <source>
        <dbReference type="EMBL" id="QBQ53432.1"/>
    </source>
</evidence>
<evidence type="ECO:0000313" key="4">
    <source>
        <dbReference type="Proteomes" id="UP000294325"/>
    </source>
</evidence>
<evidence type="ECO:0000259" key="2">
    <source>
        <dbReference type="Pfam" id="PF13466"/>
    </source>
</evidence>
<protein>
    <submittedName>
        <fullName evidence="3">MlaE family lipid ABC transporter permease subunit</fullName>
    </submittedName>
</protein>
<feature type="transmembrane region" description="Helical" evidence="1">
    <location>
        <begin position="311"/>
        <end position="337"/>
    </location>
</feature>
<dbReference type="EMBL" id="CP038033">
    <property type="protein sequence ID" value="QBQ53432.1"/>
    <property type="molecule type" value="Genomic_DNA"/>
</dbReference>
<gene>
    <name evidence="3" type="ORF">E3U44_02130</name>
</gene>
<feature type="transmembrane region" description="Helical" evidence="1">
    <location>
        <begin position="267"/>
        <end position="291"/>
    </location>
</feature>
<comment type="similarity">
    <text evidence="1">Belongs to the MlaE permease family.</text>
</comment>
<dbReference type="InterPro" id="IPR036513">
    <property type="entry name" value="STAS_dom_sf"/>
</dbReference>
<dbReference type="PANTHER" id="PTHR30188">
    <property type="entry name" value="ABC TRANSPORTER PERMEASE PROTEIN-RELATED"/>
    <property type="match status" value="1"/>
</dbReference>
<feature type="transmembrane region" description="Helical" evidence="1">
    <location>
        <begin position="357"/>
        <end position="378"/>
    </location>
</feature>
<sequence>MGNFTMKPETAANPARLEYDSATSTLHCLGAWTLYGISQLEQTLPLSQPHPPVQAVDASGITQMDTGGAWLLQRLIADLEQQTRPIPCKGLGQEQQKLLRLIQVSSTSQRLTTASPPGILERIGRLTWAHVEEALSFLAFIGETLLYFLRSMTHPSRIRWRPFLSNLQTAGINALPIVGLLIFLVGVVLAYQGGIQLRTYGANIFIVELVTLTMVRELAPLMAAIIIAGRTGSAFTAQIGTMQVTEEIDALRTLGIPPMEQLVLPKIFALVLALPLLTVFADMVGIFGGMVMSQALLEVEFQEFAQRIPEVVPLSSFVIGVGKAPVFAVIIATVGCYQGFRVGGGAESVGRHTTTSVVQAIFLVIIADAAFSILFSWLGI</sequence>
<dbReference type="OrthoDB" id="9810518at2"/>
<name>A0A4P7BYA8_9GAMM</name>
<dbReference type="GO" id="GO:0043190">
    <property type="term" value="C:ATP-binding cassette (ABC) transporter complex"/>
    <property type="evidence" value="ECO:0007669"/>
    <property type="project" value="InterPro"/>
</dbReference>